<evidence type="ECO:0000256" key="3">
    <source>
        <dbReference type="ARBA" id="ARBA00005119"/>
    </source>
</evidence>
<comment type="catalytic activity">
    <reaction evidence="1 18">
        <text>a 1,2-diacyl-sn-glycero-3-phosphate + CTP + H(+) = a CDP-1,2-diacyl-sn-glycerol + diphosphate</text>
        <dbReference type="Rhea" id="RHEA:16229"/>
        <dbReference type="ChEBI" id="CHEBI:15378"/>
        <dbReference type="ChEBI" id="CHEBI:33019"/>
        <dbReference type="ChEBI" id="CHEBI:37563"/>
        <dbReference type="ChEBI" id="CHEBI:58332"/>
        <dbReference type="ChEBI" id="CHEBI:58608"/>
        <dbReference type="EC" id="2.7.7.41"/>
    </reaction>
</comment>
<evidence type="ECO:0000256" key="1">
    <source>
        <dbReference type="ARBA" id="ARBA00001698"/>
    </source>
</evidence>
<keyword evidence="13 19" id="KW-1133">Transmembrane helix</keyword>
<evidence type="ECO:0000256" key="15">
    <source>
        <dbReference type="ARBA" id="ARBA00023136"/>
    </source>
</evidence>
<name>A0ABN6L9H5_9BACT</name>
<evidence type="ECO:0000256" key="18">
    <source>
        <dbReference type="RuleBase" id="RU003938"/>
    </source>
</evidence>
<evidence type="ECO:0000256" key="9">
    <source>
        <dbReference type="ARBA" id="ARBA00022516"/>
    </source>
</evidence>
<protein>
    <recommendedName>
        <fullName evidence="7 18">Phosphatidate cytidylyltransferase</fullName>
        <ecNumber evidence="6 18">2.7.7.41</ecNumber>
    </recommendedName>
</protein>
<feature type="transmembrane region" description="Helical" evidence="19">
    <location>
        <begin position="129"/>
        <end position="148"/>
    </location>
</feature>
<keyword evidence="14" id="KW-0443">Lipid metabolism</keyword>
<keyword evidence="11 18" id="KW-0812">Transmembrane</keyword>
<keyword evidence="8" id="KW-1003">Cell membrane</keyword>
<sequence length="292" mass="32615">MTCSVHNKLSQTIFGLTKLSNLTQRVITGLIGIAVFIGAIFYGTYSYFALFFIIAILAQLEFYKLIKADKLRPIQWIGLLLGGGINLITYMHFEQQWPLGSYLLLMPLVGLIYFTKLYQTPENRPFNSIAQTFMGIVYVALPFSLLHVCTFSGGAYNPQIIMGMLLLLWASDSGAYFTGVKFGKHKLFERISPKKTWEGFFGGAALSILVSVVLSHFWTTLPLYEWLGLSVIIIVAGSYGDLVESLFKRSIAIKDSASTLPGHGGFLDRFDGLLLSIPFLVAFFELVRIFVK</sequence>
<feature type="transmembrane region" description="Helical" evidence="19">
    <location>
        <begin position="199"/>
        <end position="218"/>
    </location>
</feature>
<evidence type="ECO:0000313" key="20">
    <source>
        <dbReference type="EMBL" id="BDC97926.1"/>
    </source>
</evidence>
<evidence type="ECO:0000256" key="2">
    <source>
        <dbReference type="ARBA" id="ARBA00004651"/>
    </source>
</evidence>
<dbReference type="GO" id="GO:0016779">
    <property type="term" value="F:nucleotidyltransferase activity"/>
    <property type="evidence" value="ECO:0007669"/>
    <property type="project" value="UniProtKB-KW"/>
</dbReference>
<keyword evidence="16" id="KW-0594">Phospholipid biosynthesis</keyword>
<feature type="transmembrane region" description="Helical" evidence="19">
    <location>
        <begin position="73"/>
        <end position="93"/>
    </location>
</feature>
<dbReference type="InterPro" id="IPR000374">
    <property type="entry name" value="PC_trans"/>
</dbReference>
<evidence type="ECO:0000256" key="17">
    <source>
        <dbReference type="ARBA" id="ARBA00023264"/>
    </source>
</evidence>
<evidence type="ECO:0000256" key="13">
    <source>
        <dbReference type="ARBA" id="ARBA00022989"/>
    </source>
</evidence>
<keyword evidence="15 19" id="KW-0472">Membrane</keyword>
<evidence type="ECO:0000256" key="4">
    <source>
        <dbReference type="ARBA" id="ARBA00005189"/>
    </source>
</evidence>
<evidence type="ECO:0000256" key="11">
    <source>
        <dbReference type="ARBA" id="ARBA00022692"/>
    </source>
</evidence>
<keyword evidence="9" id="KW-0444">Lipid biosynthesis</keyword>
<dbReference type="EMBL" id="AP025292">
    <property type="protein sequence ID" value="BDC97926.1"/>
    <property type="molecule type" value="Genomic_DNA"/>
</dbReference>
<comment type="subcellular location">
    <subcellularLocation>
        <location evidence="2">Cell membrane</location>
        <topology evidence="2">Multi-pass membrane protein</topology>
    </subcellularLocation>
</comment>
<keyword evidence="17" id="KW-1208">Phospholipid metabolism</keyword>
<comment type="pathway">
    <text evidence="4">Lipid metabolism.</text>
</comment>
<evidence type="ECO:0000256" key="10">
    <source>
        <dbReference type="ARBA" id="ARBA00022679"/>
    </source>
</evidence>
<dbReference type="PANTHER" id="PTHR46382:SF1">
    <property type="entry name" value="PHOSPHATIDATE CYTIDYLYLTRANSFERASE"/>
    <property type="match status" value="1"/>
</dbReference>
<evidence type="ECO:0000256" key="19">
    <source>
        <dbReference type="SAM" id="Phobius"/>
    </source>
</evidence>
<accession>A0ABN6L9H5</accession>
<gene>
    <name evidence="20" type="ORF">PEPS_02070</name>
</gene>
<evidence type="ECO:0000256" key="5">
    <source>
        <dbReference type="ARBA" id="ARBA00010185"/>
    </source>
</evidence>
<keyword evidence="12 18" id="KW-0548">Nucleotidyltransferase</keyword>
<evidence type="ECO:0000256" key="6">
    <source>
        <dbReference type="ARBA" id="ARBA00012487"/>
    </source>
</evidence>
<feature type="transmembrane region" description="Helical" evidence="19">
    <location>
        <begin position="224"/>
        <end position="243"/>
    </location>
</feature>
<comment type="similarity">
    <text evidence="5 18">Belongs to the CDS family.</text>
</comment>
<dbReference type="Proteomes" id="UP001354989">
    <property type="component" value="Chromosome"/>
</dbReference>
<feature type="transmembrane region" description="Helical" evidence="19">
    <location>
        <begin position="160"/>
        <end position="178"/>
    </location>
</feature>
<evidence type="ECO:0000256" key="7">
    <source>
        <dbReference type="ARBA" id="ARBA00019373"/>
    </source>
</evidence>
<feature type="transmembrane region" description="Helical" evidence="19">
    <location>
        <begin position="26"/>
        <end position="42"/>
    </location>
</feature>
<dbReference type="EC" id="2.7.7.41" evidence="6 18"/>
<reference evidence="20 21" key="1">
    <citation type="submission" date="2021-12" db="EMBL/GenBank/DDBJ databases">
        <title>Genome sequencing of bacteria with rrn-lacking chromosome and rrn-plasmid.</title>
        <authorList>
            <person name="Anda M."/>
            <person name="Iwasaki W."/>
        </authorList>
    </citation>
    <scope>NUCLEOTIDE SEQUENCE [LARGE SCALE GENOMIC DNA]</scope>
    <source>
        <strain evidence="20 21">NBRC 101262</strain>
    </source>
</reference>
<dbReference type="Pfam" id="PF01148">
    <property type="entry name" value="CTP_transf_1"/>
    <property type="match status" value="1"/>
</dbReference>
<comment type="pathway">
    <text evidence="3 18">Phospholipid metabolism; CDP-diacylglycerol biosynthesis; CDP-diacylglycerol from sn-glycerol 3-phosphate: step 3/3.</text>
</comment>
<proteinExistence type="inferred from homology"/>
<dbReference type="PROSITE" id="PS01315">
    <property type="entry name" value="CDS"/>
    <property type="match status" value="1"/>
</dbReference>
<keyword evidence="10 18" id="KW-0808">Transferase</keyword>
<evidence type="ECO:0000256" key="14">
    <source>
        <dbReference type="ARBA" id="ARBA00023098"/>
    </source>
</evidence>
<feature type="transmembrane region" description="Helical" evidence="19">
    <location>
        <begin position="273"/>
        <end position="291"/>
    </location>
</feature>
<organism evidence="20 21">
    <name type="scientific">Persicobacter psychrovividus</name>
    <dbReference type="NCBI Taxonomy" id="387638"/>
    <lineage>
        <taxon>Bacteria</taxon>
        <taxon>Pseudomonadati</taxon>
        <taxon>Bacteroidota</taxon>
        <taxon>Cytophagia</taxon>
        <taxon>Cytophagales</taxon>
        <taxon>Persicobacteraceae</taxon>
        <taxon>Persicobacter</taxon>
    </lineage>
</organism>
<dbReference type="PANTHER" id="PTHR46382">
    <property type="entry name" value="PHOSPHATIDATE CYTIDYLYLTRANSFERASE"/>
    <property type="match status" value="1"/>
</dbReference>
<keyword evidence="21" id="KW-1185">Reference proteome</keyword>
<evidence type="ECO:0000313" key="21">
    <source>
        <dbReference type="Proteomes" id="UP001354989"/>
    </source>
</evidence>
<evidence type="ECO:0000256" key="12">
    <source>
        <dbReference type="ARBA" id="ARBA00022695"/>
    </source>
</evidence>
<evidence type="ECO:0000256" key="16">
    <source>
        <dbReference type="ARBA" id="ARBA00023209"/>
    </source>
</evidence>
<evidence type="ECO:0000256" key="8">
    <source>
        <dbReference type="ARBA" id="ARBA00022475"/>
    </source>
</evidence>
<feature type="transmembrane region" description="Helical" evidence="19">
    <location>
        <begin position="99"/>
        <end position="117"/>
    </location>
</feature>